<dbReference type="GO" id="GO:0000160">
    <property type="term" value="P:phosphorelay signal transduction system"/>
    <property type="evidence" value="ECO:0007669"/>
    <property type="project" value="UniProtKB-KW"/>
</dbReference>
<evidence type="ECO:0000256" key="2">
    <source>
        <dbReference type="ARBA" id="ARBA00023012"/>
    </source>
</evidence>
<reference evidence="9" key="1">
    <citation type="submission" date="2015-11" db="EMBL/GenBank/DDBJ databases">
        <authorList>
            <consortium name="Cross-ministerial Strategic Innovation Promotion Program (SIP) consortium"/>
            <person name="Tomihama T."/>
            <person name="Ikenaga M."/>
            <person name="Sakai M."/>
            <person name="Okubo T."/>
            <person name="Ikeda S."/>
        </authorList>
    </citation>
    <scope>NUCLEOTIDE SEQUENCE [LARGE SCALE GENOMIC DNA]</scope>
    <source>
        <strain evidence="9">S58</strain>
    </source>
</reference>
<evidence type="ECO:0000256" key="6">
    <source>
        <dbReference type="PROSITE-ProRule" id="PRU01091"/>
    </source>
</evidence>
<evidence type="ECO:0000256" key="1">
    <source>
        <dbReference type="ARBA" id="ARBA00005820"/>
    </source>
</evidence>
<dbReference type="Proteomes" id="UP000067448">
    <property type="component" value="Unassembled WGS sequence"/>
</dbReference>
<keyword evidence="2" id="KW-0902">Two-component regulatory system</keyword>
<dbReference type="SMART" id="SM01043">
    <property type="entry name" value="BTAD"/>
    <property type="match status" value="1"/>
</dbReference>
<dbReference type="InterPro" id="IPR001867">
    <property type="entry name" value="OmpR/PhoB-type_DNA-bd"/>
</dbReference>
<reference evidence="8 9" key="2">
    <citation type="journal article" date="2016" name="Genome Announc.">
        <title>Draft Genome Sequences of Streptomyces scabiei S58, Streptomyces turgidiscabies T45, and Streptomyces acidiscabies a10, the Pathogens of Potato Common Scab, Isolated in Japan.</title>
        <authorList>
            <person name="Tomihama T."/>
            <person name="Nishi Y."/>
            <person name="Sakai M."/>
            <person name="Ikenaga M."/>
            <person name="Okubo T."/>
            <person name="Ikeda S."/>
        </authorList>
    </citation>
    <scope>NUCLEOTIDE SEQUENCE [LARGE SCALE GENOMIC DNA]</scope>
    <source>
        <strain evidence="8 9">S58</strain>
    </source>
</reference>
<dbReference type="SUPFAM" id="SSF46894">
    <property type="entry name" value="C-terminal effector domain of the bipartite response regulators"/>
    <property type="match status" value="1"/>
</dbReference>
<dbReference type="InterPro" id="IPR011990">
    <property type="entry name" value="TPR-like_helical_dom_sf"/>
</dbReference>
<evidence type="ECO:0000313" key="8">
    <source>
        <dbReference type="EMBL" id="GAQ66429.1"/>
    </source>
</evidence>
<evidence type="ECO:0000259" key="7">
    <source>
        <dbReference type="PROSITE" id="PS51755"/>
    </source>
</evidence>
<keyword evidence="5" id="KW-0804">Transcription</keyword>
<comment type="caution">
    <text evidence="8">The sequence shown here is derived from an EMBL/GenBank/DDBJ whole genome shotgun (WGS) entry which is preliminary data.</text>
</comment>
<comment type="similarity">
    <text evidence="1">Belongs to the AfsR/DnrI/RedD regulatory family.</text>
</comment>
<dbReference type="GO" id="GO:0006355">
    <property type="term" value="P:regulation of DNA-templated transcription"/>
    <property type="evidence" value="ECO:0007669"/>
    <property type="project" value="InterPro"/>
</dbReference>
<protein>
    <submittedName>
        <fullName evidence="8">Transcriptional regulatory protein EmbR</fullName>
    </submittedName>
</protein>
<evidence type="ECO:0000256" key="5">
    <source>
        <dbReference type="ARBA" id="ARBA00023163"/>
    </source>
</evidence>
<dbReference type="InterPro" id="IPR005158">
    <property type="entry name" value="BTAD"/>
</dbReference>
<dbReference type="Gene3D" id="1.10.10.10">
    <property type="entry name" value="Winged helix-like DNA-binding domain superfamily/Winged helix DNA-binding domain"/>
    <property type="match status" value="1"/>
</dbReference>
<dbReference type="SMART" id="SM00862">
    <property type="entry name" value="Trans_reg_C"/>
    <property type="match status" value="1"/>
</dbReference>
<dbReference type="Gene3D" id="1.25.40.10">
    <property type="entry name" value="Tetratricopeptide repeat domain"/>
    <property type="match status" value="1"/>
</dbReference>
<dbReference type="PANTHER" id="PTHR35807">
    <property type="entry name" value="TRANSCRIPTIONAL REGULATOR REDD-RELATED"/>
    <property type="match status" value="1"/>
</dbReference>
<dbReference type="CDD" id="cd15831">
    <property type="entry name" value="BTAD"/>
    <property type="match status" value="1"/>
</dbReference>
<organism evidence="8 9">
    <name type="scientific">Streptomyces scabiei</name>
    <dbReference type="NCBI Taxonomy" id="1930"/>
    <lineage>
        <taxon>Bacteria</taxon>
        <taxon>Bacillati</taxon>
        <taxon>Actinomycetota</taxon>
        <taxon>Actinomycetes</taxon>
        <taxon>Kitasatosporales</taxon>
        <taxon>Streptomycetaceae</taxon>
        <taxon>Streptomyces</taxon>
    </lineage>
</organism>
<dbReference type="SUPFAM" id="SSF48452">
    <property type="entry name" value="TPR-like"/>
    <property type="match status" value="1"/>
</dbReference>
<dbReference type="Pfam" id="PF03704">
    <property type="entry name" value="BTAD"/>
    <property type="match status" value="1"/>
</dbReference>
<evidence type="ECO:0000256" key="4">
    <source>
        <dbReference type="ARBA" id="ARBA00023125"/>
    </source>
</evidence>
<dbReference type="Pfam" id="PF00486">
    <property type="entry name" value="Trans_reg_C"/>
    <property type="match status" value="1"/>
</dbReference>
<feature type="domain" description="OmpR/PhoB-type" evidence="7">
    <location>
        <begin position="1"/>
        <end position="100"/>
    </location>
</feature>
<dbReference type="PROSITE" id="PS51755">
    <property type="entry name" value="OMPR_PHOB"/>
    <property type="match status" value="1"/>
</dbReference>
<dbReference type="GO" id="GO:0003677">
    <property type="term" value="F:DNA binding"/>
    <property type="evidence" value="ECO:0007669"/>
    <property type="project" value="UniProtKB-UniRule"/>
</dbReference>
<dbReference type="InterPro" id="IPR051677">
    <property type="entry name" value="AfsR-DnrI-RedD_regulator"/>
</dbReference>
<gene>
    <name evidence="8" type="primary">embR_2</name>
    <name evidence="8" type="ORF">SsS58_06860</name>
</gene>
<accession>A0A100JVI9</accession>
<feature type="DNA-binding region" description="OmpR/PhoB-type" evidence="6">
    <location>
        <begin position="1"/>
        <end position="100"/>
    </location>
</feature>
<evidence type="ECO:0000256" key="3">
    <source>
        <dbReference type="ARBA" id="ARBA00023015"/>
    </source>
</evidence>
<proteinExistence type="inferred from homology"/>
<dbReference type="EMBL" id="BCMM01000041">
    <property type="protein sequence ID" value="GAQ66429.1"/>
    <property type="molecule type" value="Genomic_DNA"/>
</dbReference>
<sequence length="278" mass="29853">MEIRVLGPLVAQLDHTSVVPSAAKPRQVLALLALHAGQVVTVSTLLDELWGDAPPRTAPATLQTYIRQLRRRLGTVLGPTAVRGPKDILCTRYGGYALDVAGPDDATQFQRLSVAGQTALREGAAREASALLHQALALWRGPALADVQIGRALEVETVRLEETRLGALDARIEADMRLGRHAALLGELTALAAQHPLHETVHAQLMLALYRSGRPSHALGIYQRLRQCLIRELALEPSTRLQRLHQAILRADPALESPDPAVPGGAGLRAVPLTPASV</sequence>
<keyword evidence="4 6" id="KW-0238">DNA-binding</keyword>
<dbReference type="InterPro" id="IPR016032">
    <property type="entry name" value="Sig_transdc_resp-reg_C-effctor"/>
</dbReference>
<reference evidence="9" key="3">
    <citation type="submission" date="2016-02" db="EMBL/GenBank/DDBJ databases">
        <title>Draft genome of pathogenic Streptomyces sp. in Japan.</title>
        <authorList>
            <person name="Tomihama T."/>
            <person name="Ikenaga M."/>
            <person name="Sakai M."/>
            <person name="Okubo T."/>
            <person name="Ikeda S."/>
        </authorList>
    </citation>
    <scope>NUCLEOTIDE SEQUENCE [LARGE SCALE GENOMIC DNA]</scope>
    <source>
        <strain evidence="9">S58</strain>
    </source>
</reference>
<name>A0A100JVI9_STRSC</name>
<dbReference type="PANTHER" id="PTHR35807:SF1">
    <property type="entry name" value="TRANSCRIPTIONAL REGULATOR REDD"/>
    <property type="match status" value="1"/>
</dbReference>
<dbReference type="InterPro" id="IPR036388">
    <property type="entry name" value="WH-like_DNA-bd_sf"/>
</dbReference>
<evidence type="ECO:0000313" key="9">
    <source>
        <dbReference type="Proteomes" id="UP000067448"/>
    </source>
</evidence>
<keyword evidence="3" id="KW-0805">Transcription regulation</keyword>
<dbReference type="RefSeq" id="WP_059083677.1">
    <property type="nucleotide sequence ID" value="NZ_BCMM01000041.1"/>
</dbReference>
<dbReference type="OrthoDB" id="4336084at2"/>
<dbReference type="AlphaFoldDB" id="A0A100JVI9"/>